<feature type="region of interest" description="Disordered" evidence="1">
    <location>
        <begin position="643"/>
        <end position="674"/>
    </location>
</feature>
<organism evidence="2 3">
    <name type="scientific">Ceratobasidium theobromae</name>
    <dbReference type="NCBI Taxonomy" id="1582974"/>
    <lineage>
        <taxon>Eukaryota</taxon>
        <taxon>Fungi</taxon>
        <taxon>Dikarya</taxon>
        <taxon>Basidiomycota</taxon>
        <taxon>Agaricomycotina</taxon>
        <taxon>Agaricomycetes</taxon>
        <taxon>Cantharellales</taxon>
        <taxon>Ceratobasidiaceae</taxon>
        <taxon>Ceratobasidium</taxon>
    </lineage>
</organism>
<comment type="caution">
    <text evidence="2">The sequence shown here is derived from an EMBL/GenBank/DDBJ whole genome shotgun (WGS) entry which is preliminary data.</text>
</comment>
<feature type="compositionally biased region" description="Polar residues" evidence="1">
    <location>
        <begin position="436"/>
        <end position="447"/>
    </location>
</feature>
<evidence type="ECO:0000256" key="1">
    <source>
        <dbReference type="SAM" id="MobiDB-lite"/>
    </source>
</evidence>
<feature type="region of interest" description="Disordered" evidence="1">
    <location>
        <begin position="1"/>
        <end position="85"/>
    </location>
</feature>
<dbReference type="AlphaFoldDB" id="A0A5N5QDF5"/>
<reference evidence="2 3" key="1">
    <citation type="journal article" date="2019" name="Fungal Biol. Biotechnol.">
        <title>Draft genome sequence of fastidious pathogen Ceratobasidium theobromae, which causes vascular-streak dieback in Theobroma cacao.</title>
        <authorList>
            <person name="Ali S.S."/>
            <person name="Asman A."/>
            <person name="Shao J."/>
            <person name="Firmansyah A.P."/>
            <person name="Susilo A.W."/>
            <person name="Rosmana A."/>
            <person name="McMahon P."/>
            <person name="Junaid M."/>
            <person name="Guest D."/>
            <person name="Kheng T.Y."/>
            <person name="Meinhardt L.W."/>
            <person name="Bailey B.A."/>
        </authorList>
    </citation>
    <scope>NUCLEOTIDE SEQUENCE [LARGE SCALE GENOMIC DNA]</scope>
    <source>
        <strain evidence="2 3">CT2</strain>
    </source>
</reference>
<dbReference type="Proteomes" id="UP000383932">
    <property type="component" value="Unassembled WGS sequence"/>
</dbReference>
<feature type="compositionally biased region" description="Basic and acidic residues" evidence="1">
    <location>
        <begin position="1"/>
        <end position="14"/>
    </location>
</feature>
<protein>
    <submittedName>
        <fullName evidence="2">Uncharacterized protein</fullName>
    </submittedName>
</protein>
<gene>
    <name evidence="2" type="ORF">CTheo_6912</name>
</gene>
<accession>A0A5N5QDF5</accession>
<proteinExistence type="predicted"/>
<dbReference type="OrthoDB" id="10609586at2759"/>
<feature type="region of interest" description="Disordered" evidence="1">
    <location>
        <begin position="436"/>
        <end position="492"/>
    </location>
</feature>
<feature type="compositionally biased region" description="Low complexity" evidence="1">
    <location>
        <begin position="132"/>
        <end position="141"/>
    </location>
</feature>
<feature type="region of interest" description="Disordered" evidence="1">
    <location>
        <begin position="221"/>
        <end position="277"/>
    </location>
</feature>
<evidence type="ECO:0000313" key="2">
    <source>
        <dbReference type="EMBL" id="KAB5589639.1"/>
    </source>
</evidence>
<sequence length="674" mass="74639">MRDHSPISEGRWDIESCESSPSATPTTEGHTTLGQAGQRTYASVVRSNPYPHIYRPPALSPTPNESVSVHQPEQSSGRGTVLVPNTQALPTFPRAVGMMLIPCIQHTIAQAPQAGASDDSEPLLDMIPPTQPTGTTGTSSQASNTALVRQHEQPDAPQREYIFVHSTQSSMGTPTQPAAPPFARNNLDAATIVISDSTDQADQPTNKCTSVQAKAVITARTKAARPTNTTTRKSIAVSAKARGKQKALPPLSEPEDSDPVDTSDGPPRKKARTTDQFTEAEVKEAAITGGPSGNAKLKGQGKSTRVRWTPEDILAFVTFWYMPESYENMRENQKAGFQKASEEVFQGRYTPQKIKELERRLRWKYMVYESVMKQSGTGKVETEVGKMRSKLASQGHTNKISLATLQEFGNSNIYDIIHEALRNRPEVHKMRDTHQFRSLTPSDIETNTSDHDSSFTSTVEFLDEPTPPRKQGKKARGRKKGDSGNTKTDPALGLFSKVAQSIAASQKDQHKQLVSQTDLEKQWISIADQEYQLNMQRDNREEAEMDIMCQKEAREEEAMGFMCQREAREADAYQINKRREALSERLERIQLAAQWIEGSNEVLQEEGRALLQLQRQISLAELIHDDLQALPPCAQALRPIVNSPPVANPIPVAETPSKPNKENEEDEANRVMGS</sequence>
<feature type="compositionally biased region" description="Basic residues" evidence="1">
    <location>
        <begin position="470"/>
        <end position="479"/>
    </location>
</feature>
<keyword evidence="3" id="KW-1185">Reference proteome</keyword>
<feature type="compositionally biased region" description="Polar residues" evidence="1">
    <location>
        <begin position="17"/>
        <end position="41"/>
    </location>
</feature>
<evidence type="ECO:0000313" key="3">
    <source>
        <dbReference type="Proteomes" id="UP000383932"/>
    </source>
</evidence>
<feature type="region of interest" description="Disordered" evidence="1">
    <location>
        <begin position="112"/>
        <end position="146"/>
    </location>
</feature>
<feature type="compositionally biased region" description="Polar residues" evidence="1">
    <location>
        <begin position="61"/>
        <end position="85"/>
    </location>
</feature>
<dbReference type="EMBL" id="SSOP01000245">
    <property type="protein sequence ID" value="KAB5589639.1"/>
    <property type="molecule type" value="Genomic_DNA"/>
</dbReference>
<name>A0A5N5QDF5_9AGAM</name>